<protein>
    <recommendedName>
        <fullName evidence="3">Ppx/GppA phosphatase domain-containing protein</fullName>
    </recommendedName>
</protein>
<proteinExistence type="predicted"/>
<gene>
    <name evidence="1" type="ORF">DAI18_16010</name>
</gene>
<evidence type="ECO:0000313" key="1">
    <source>
        <dbReference type="EMBL" id="AVY95379.1"/>
    </source>
</evidence>
<dbReference type="AlphaFoldDB" id="A0A2S0PDB6"/>
<evidence type="ECO:0000313" key="2">
    <source>
        <dbReference type="Proteomes" id="UP000244173"/>
    </source>
</evidence>
<keyword evidence="2" id="KW-1185">Reference proteome</keyword>
<dbReference type="KEGG" id="maer:DAI18_16010"/>
<name>A0A2S0PDB6_9NEIS</name>
<dbReference type="EMBL" id="CP028519">
    <property type="protein sequence ID" value="AVY95379.1"/>
    <property type="molecule type" value="Genomic_DNA"/>
</dbReference>
<dbReference type="OrthoDB" id="6504658at2"/>
<sequence length="174" mass="18789">MPVSLDDERLRRDYATRQAETGAPVTVLQIGAEQTRIASGHGPVPDAVLALDIGTRRTAAAHFRHEPPTADELENAIMTVEDALAPARARIVAGSALFCSDAMVRELAQLAGLPDRPAVSLSREAIERLFDRLGRVALGRPAALEGLPARNDLATTLLILREFSHHMDFAAVRI</sequence>
<dbReference type="Gene3D" id="3.30.420.150">
    <property type="entry name" value="Exopolyphosphatase. Domain 2"/>
    <property type="match status" value="1"/>
</dbReference>
<dbReference type="Proteomes" id="UP000244173">
    <property type="component" value="Chromosome"/>
</dbReference>
<reference evidence="1 2" key="1">
    <citation type="submission" date="2018-04" db="EMBL/GenBank/DDBJ databases">
        <title>Denitrifier Microvirgula.</title>
        <authorList>
            <person name="Anderson E."/>
            <person name="Jang J."/>
            <person name="Ishii S."/>
        </authorList>
    </citation>
    <scope>NUCLEOTIDE SEQUENCE [LARGE SCALE GENOMIC DNA]</scope>
    <source>
        <strain evidence="1 2">BE2.4</strain>
    </source>
</reference>
<evidence type="ECO:0008006" key="3">
    <source>
        <dbReference type="Google" id="ProtNLM"/>
    </source>
</evidence>
<organism evidence="1 2">
    <name type="scientific">Microvirgula aerodenitrificans</name>
    <dbReference type="NCBI Taxonomy" id="57480"/>
    <lineage>
        <taxon>Bacteria</taxon>
        <taxon>Pseudomonadati</taxon>
        <taxon>Pseudomonadota</taxon>
        <taxon>Betaproteobacteria</taxon>
        <taxon>Neisseriales</taxon>
        <taxon>Aquaspirillaceae</taxon>
        <taxon>Microvirgula</taxon>
    </lineage>
</organism>
<dbReference type="STRING" id="1122240.GCA_000620105_02735"/>
<dbReference type="RefSeq" id="WP_107889913.1">
    <property type="nucleotide sequence ID" value="NZ_CAURZP010000009.1"/>
</dbReference>
<accession>A0A2S0PDB6</accession>